<dbReference type="GO" id="GO:0006357">
    <property type="term" value="P:regulation of transcription by RNA polymerase II"/>
    <property type="evidence" value="ECO:0007669"/>
    <property type="project" value="InterPro"/>
</dbReference>
<name>A0AAD5TZE8_9FUNG</name>
<dbReference type="GO" id="GO:0003712">
    <property type="term" value="F:transcription coregulator activity"/>
    <property type="evidence" value="ECO:0007669"/>
    <property type="project" value="InterPro"/>
</dbReference>
<evidence type="ECO:0000256" key="1">
    <source>
        <dbReference type="SAM" id="MobiDB-lite"/>
    </source>
</evidence>
<organism evidence="2 3">
    <name type="scientific">Clydaea vesicula</name>
    <dbReference type="NCBI Taxonomy" id="447962"/>
    <lineage>
        <taxon>Eukaryota</taxon>
        <taxon>Fungi</taxon>
        <taxon>Fungi incertae sedis</taxon>
        <taxon>Chytridiomycota</taxon>
        <taxon>Chytridiomycota incertae sedis</taxon>
        <taxon>Chytridiomycetes</taxon>
        <taxon>Lobulomycetales</taxon>
        <taxon>Lobulomycetaceae</taxon>
        <taxon>Clydaea</taxon>
    </lineage>
</organism>
<reference evidence="2" key="1">
    <citation type="submission" date="2020-05" db="EMBL/GenBank/DDBJ databases">
        <title>Phylogenomic resolution of chytrid fungi.</title>
        <authorList>
            <person name="Stajich J.E."/>
            <person name="Amses K."/>
            <person name="Simmons R."/>
            <person name="Seto K."/>
            <person name="Myers J."/>
            <person name="Bonds A."/>
            <person name="Quandt C.A."/>
            <person name="Barry K."/>
            <person name="Liu P."/>
            <person name="Grigoriev I."/>
            <person name="Longcore J.E."/>
            <person name="James T.Y."/>
        </authorList>
    </citation>
    <scope>NUCLEOTIDE SEQUENCE</scope>
    <source>
        <strain evidence="2">JEL0476</strain>
    </source>
</reference>
<protein>
    <submittedName>
        <fullName evidence="2">Uncharacterized protein</fullName>
    </submittedName>
</protein>
<dbReference type="Pfam" id="PF05397">
    <property type="entry name" value="Med15_fungi"/>
    <property type="match status" value="1"/>
</dbReference>
<evidence type="ECO:0000313" key="2">
    <source>
        <dbReference type="EMBL" id="KAJ3218068.1"/>
    </source>
</evidence>
<feature type="region of interest" description="Disordered" evidence="1">
    <location>
        <begin position="456"/>
        <end position="483"/>
    </location>
</feature>
<gene>
    <name evidence="2" type="ORF">HK099_005199</name>
</gene>
<sequence>MGKKKKRNFNSNSLVHNNSAFISPSDQLKNIELRNTTNELKGKLHLLINLVTVLKENNFSYDISIQPYKHGKPPSEIKKHEDGSHYSDQRLNDIVHKMHTTYNSIDVNKLSDRDVVSTRNFNPVTVRMTPANLTEVEQAFVITKINEIAGSYSKIEGWIEILECCNRIRETDMALKLRGLKRMLEVQIDGLKQKPKIFFLNPETVLSLLQNLMKFYQYANNLKKLYDHSITLLEMQHKNKRLEKDNSSTSKMMSITGAVNGNEATGYNGGEDEKTCKVVNGNESTGNKGREGEKNFKAISCSEGAGREESEDGKSFKAVSVFGKDTVIGESISGSTPQTFLQQKTASGVTLKITPADLNDDEKFFVVQKLKDLAPLYKKMDIYIEILSKFRNDTDFEVLRKFKGMKRMVEVGLEGLEKGGIFYLTPHTITHLKENIQRVFKYIDFQVMKRNKDRQEIKKAKHKQAAPPSLSSSSPLLPSQTEPINAEEEQCLQQEDIPISTPVNRSSDLESYFIPELNFKLVPLILNAKDQELVNSKISELKRSFESVKLEMCVEFLETHIRKTGKVEGNEADLLKKIIGMKKLWTLGIKGFNKESKIYYFNPNMADSLMEFLVLAFKHIGEMKNAGKL</sequence>
<keyword evidence="3" id="KW-1185">Reference proteome</keyword>
<feature type="compositionally biased region" description="Low complexity" evidence="1">
    <location>
        <begin position="467"/>
        <end position="479"/>
    </location>
</feature>
<proteinExistence type="predicted"/>
<dbReference type="EMBL" id="JADGJW010000397">
    <property type="protein sequence ID" value="KAJ3218068.1"/>
    <property type="molecule type" value="Genomic_DNA"/>
</dbReference>
<dbReference type="Proteomes" id="UP001211065">
    <property type="component" value="Unassembled WGS sequence"/>
</dbReference>
<comment type="caution">
    <text evidence="2">The sequence shown here is derived from an EMBL/GenBank/DDBJ whole genome shotgun (WGS) entry which is preliminary data.</text>
</comment>
<dbReference type="GO" id="GO:0016592">
    <property type="term" value="C:mediator complex"/>
    <property type="evidence" value="ECO:0007669"/>
    <property type="project" value="InterPro"/>
</dbReference>
<evidence type="ECO:0000313" key="3">
    <source>
        <dbReference type="Proteomes" id="UP001211065"/>
    </source>
</evidence>
<accession>A0AAD5TZE8</accession>
<dbReference type="InterPro" id="IPR008626">
    <property type="entry name" value="Mediator_Med15_fun"/>
</dbReference>
<dbReference type="AlphaFoldDB" id="A0AAD5TZE8"/>